<feature type="transmembrane region" description="Helical" evidence="6">
    <location>
        <begin position="58"/>
        <end position="76"/>
    </location>
</feature>
<gene>
    <name evidence="8" type="ORF">EHF44_01910</name>
</gene>
<feature type="transmembrane region" description="Helical" evidence="6">
    <location>
        <begin position="82"/>
        <end position="104"/>
    </location>
</feature>
<keyword evidence="3 6" id="KW-1133">Transmembrane helix</keyword>
<organism evidence="8 9">
    <name type="scientific">Cupriavidus pauculus</name>
    <dbReference type="NCBI Taxonomy" id="82633"/>
    <lineage>
        <taxon>Bacteria</taxon>
        <taxon>Pseudomonadati</taxon>
        <taxon>Pseudomonadota</taxon>
        <taxon>Betaproteobacteria</taxon>
        <taxon>Burkholderiales</taxon>
        <taxon>Burkholderiaceae</taxon>
        <taxon>Cupriavidus</taxon>
    </lineage>
</organism>
<evidence type="ECO:0000256" key="5">
    <source>
        <dbReference type="SAM" id="MobiDB-lite"/>
    </source>
</evidence>
<dbReference type="RefSeq" id="WP_124682170.1">
    <property type="nucleotide sequence ID" value="NZ_CP033969.1"/>
</dbReference>
<dbReference type="KEGG" id="cpau:EHF44_01910"/>
<reference evidence="9" key="1">
    <citation type="submission" date="2018-11" db="EMBL/GenBank/DDBJ databases">
        <title>FDA dAtabase for Regulatory Grade micrObial Sequences (FDA-ARGOS): Supporting development and validation of Infectious Disease Dx tests.</title>
        <authorList>
            <person name="Goldberg B."/>
            <person name="Campos J."/>
            <person name="Tallon L."/>
            <person name="Sadzewicz L."/>
            <person name="Zhao X."/>
            <person name="Vavikolanu K."/>
            <person name="Mehta A."/>
            <person name="Aluvathingal J."/>
            <person name="Nadendla S."/>
            <person name="Geyer C."/>
            <person name="Nandy P."/>
            <person name="Yan Y."/>
            <person name="Sichtig H."/>
        </authorList>
    </citation>
    <scope>NUCLEOTIDE SEQUENCE [LARGE SCALE GENOMIC DNA]</scope>
    <source>
        <strain evidence="9">FDAARGOS_614</strain>
    </source>
</reference>
<feature type="transmembrane region" description="Helical" evidence="6">
    <location>
        <begin position="27"/>
        <end position="46"/>
    </location>
</feature>
<evidence type="ECO:0000256" key="1">
    <source>
        <dbReference type="ARBA" id="ARBA00004141"/>
    </source>
</evidence>
<evidence type="ECO:0000313" key="9">
    <source>
        <dbReference type="Proteomes" id="UP000270411"/>
    </source>
</evidence>
<evidence type="ECO:0000259" key="7">
    <source>
        <dbReference type="Pfam" id="PF05154"/>
    </source>
</evidence>
<proteinExistence type="predicted"/>
<protein>
    <submittedName>
        <fullName evidence="8">TM2 domain-containing protein</fullName>
    </submittedName>
</protein>
<evidence type="ECO:0000256" key="2">
    <source>
        <dbReference type="ARBA" id="ARBA00022692"/>
    </source>
</evidence>
<feature type="domain" description="TM2" evidence="7">
    <location>
        <begin position="23"/>
        <end position="74"/>
    </location>
</feature>
<keyword evidence="4 6" id="KW-0472">Membrane</keyword>
<dbReference type="OrthoDB" id="8702870at2"/>
<evidence type="ECO:0000256" key="4">
    <source>
        <dbReference type="ARBA" id="ARBA00023136"/>
    </source>
</evidence>
<accession>A0A3G8GY87</accession>
<dbReference type="GO" id="GO:0016020">
    <property type="term" value="C:membrane"/>
    <property type="evidence" value="ECO:0007669"/>
    <property type="project" value="UniProtKB-SubCell"/>
</dbReference>
<feature type="region of interest" description="Disordered" evidence="5">
    <location>
        <begin position="1"/>
        <end position="23"/>
    </location>
</feature>
<dbReference type="Pfam" id="PF05154">
    <property type="entry name" value="TM2"/>
    <property type="match status" value="1"/>
</dbReference>
<sequence length="167" mass="17327">MPAASPTAPISRDPSRAPGTPRGKSKLATVALAFLLGSLGAHRFYLKGARDLAGWAHLLATTAGALGVASLILGVGSTPLNWTFAVAGGASVIGAFLTAIVFGLRPDDKWDQRYNAHGQPTRSGWPVVILVILSLMIGTGLLMAGLAISFQTFFESQVEAAKALSQE</sequence>
<evidence type="ECO:0000256" key="6">
    <source>
        <dbReference type="SAM" id="Phobius"/>
    </source>
</evidence>
<keyword evidence="2 6" id="KW-0812">Transmembrane</keyword>
<evidence type="ECO:0000256" key="3">
    <source>
        <dbReference type="ARBA" id="ARBA00022989"/>
    </source>
</evidence>
<dbReference type="EMBL" id="CP033969">
    <property type="protein sequence ID" value="AZG12272.1"/>
    <property type="molecule type" value="Genomic_DNA"/>
</dbReference>
<dbReference type="AlphaFoldDB" id="A0A3G8GY87"/>
<dbReference type="Proteomes" id="UP000270411">
    <property type="component" value="Chromosome 1"/>
</dbReference>
<feature type="transmembrane region" description="Helical" evidence="6">
    <location>
        <begin position="125"/>
        <end position="148"/>
    </location>
</feature>
<evidence type="ECO:0000313" key="8">
    <source>
        <dbReference type="EMBL" id="AZG12272.1"/>
    </source>
</evidence>
<dbReference type="InterPro" id="IPR007829">
    <property type="entry name" value="TM2"/>
</dbReference>
<name>A0A3G8GY87_9BURK</name>
<comment type="subcellular location">
    <subcellularLocation>
        <location evidence="1">Membrane</location>
        <topology evidence="1">Multi-pass membrane protein</topology>
    </subcellularLocation>
</comment>